<accession>A0AAF1AIY0</accession>
<evidence type="ECO:0000313" key="4">
    <source>
        <dbReference type="Proteomes" id="UP000077755"/>
    </source>
</evidence>
<dbReference type="PANTHER" id="PTHR46890">
    <property type="entry name" value="NON-LTR RETROLELEMENT REVERSE TRANSCRIPTASE-LIKE PROTEIN-RELATED"/>
    <property type="match status" value="1"/>
</dbReference>
<dbReference type="EMBL" id="CP093343">
    <property type="protein sequence ID" value="WOG81794.1"/>
    <property type="molecule type" value="Genomic_DNA"/>
</dbReference>
<sequence>MPVTNDEVKEAMFAMHPDKACGPDGLNPAFFQVFWSIVEKDVIKFCQNFMQTGELPDDVNEAVVCLIPKVKEPKSMGDLRPISLCNVLVRILSKVMANRLKKCLGSIVSDKQSAFLEGRLLTDNALIAFELNHYMKRKTQGREGVVGLKIDISKACDRLEWSFVRNMMLKFGFCELLIE</sequence>
<dbReference type="InterPro" id="IPR000477">
    <property type="entry name" value="RT_dom"/>
</dbReference>
<dbReference type="AlphaFoldDB" id="A0AAF1AIY0"/>
<dbReference type="InterPro" id="IPR052343">
    <property type="entry name" value="Retrotransposon-Effector_Assoc"/>
</dbReference>
<feature type="domain" description="Reverse transcriptase" evidence="1">
    <location>
        <begin position="73"/>
        <end position="174"/>
    </location>
</feature>
<proteinExistence type="predicted"/>
<reference evidence="3" key="2">
    <citation type="submission" date="2022-03" db="EMBL/GenBank/DDBJ databases">
        <title>Draft title - Genomic analysis of global carrot germplasm unveils the trajectory of domestication and the origin of high carotenoid orange carrot.</title>
        <authorList>
            <person name="Iorizzo M."/>
            <person name="Ellison S."/>
            <person name="Senalik D."/>
            <person name="Macko-Podgorni A."/>
            <person name="Grzebelus D."/>
            <person name="Bostan H."/>
            <person name="Rolling W."/>
            <person name="Curaba J."/>
            <person name="Simon P."/>
        </authorList>
    </citation>
    <scope>NUCLEOTIDE SEQUENCE</scope>
    <source>
        <tissue evidence="3">Leaf</tissue>
    </source>
</reference>
<dbReference type="Pfam" id="PF00078">
    <property type="entry name" value="RVT_1"/>
    <property type="match status" value="1"/>
</dbReference>
<dbReference type="Proteomes" id="UP000077755">
    <property type="component" value="Chromosome 1"/>
</dbReference>
<keyword evidence="4" id="KW-1185">Reference proteome</keyword>
<dbReference type="EMBL" id="CP093343">
    <property type="protein sequence ID" value="WOG81795.1"/>
    <property type="molecule type" value="Genomic_DNA"/>
</dbReference>
<gene>
    <name evidence="2" type="ORF">DCAR_0100945</name>
    <name evidence="3" type="ORF">DCAR_0100946</name>
</gene>
<organism evidence="3 4">
    <name type="scientific">Daucus carota subsp. sativus</name>
    <name type="common">Carrot</name>
    <dbReference type="NCBI Taxonomy" id="79200"/>
    <lineage>
        <taxon>Eukaryota</taxon>
        <taxon>Viridiplantae</taxon>
        <taxon>Streptophyta</taxon>
        <taxon>Embryophyta</taxon>
        <taxon>Tracheophyta</taxon>
        <taxon>Spermatophyta</taxon>
        <taxon>Magnoliopsida</taxon>
        <taxon>eudicotyledons</taxon>
        <taxon>Gunneridae</taxon>
        <taxon>Pentapetalae</taxon>
        <taxon>asterids</taxon>
        <taxon>campanulids</taxon>
        <taxon>Apiales</taxon>
        <taxon>Apiaceae</taxon>
        <taxon>Apioideae</taxon>
        <taxon>Scandiceae</taxon>
        <taxon>Daucinae</taxon>
        <taxon>Daucus</taxon>
        <taxon>Daucus sect. Daucus</taxon>
    </lineage>
</organism>
<evidence type="ECO:0000313" key="2">
    <source>
        <dbReference type="EMBL" id="WOG81794.1"/>
    </source>
</evidence>
<reference evidence="3" key="1">
    <citation type="journal article" date="2016" name="Nat. Genet.">
        <title>A high-quality carrot genome assembly provides new insights into carotenoid accumulation and asterid genome evolution.</title>
        <authorList>
            <person name="Iorizzo M."/>
            <person name="Ellison S."/>
            <person name="Senalik D."/>
            <person name="Zeng P."/>
            <person name="Satapoomin P."/>
            <person name="Huang J."/>
            <person name="Bowman M."/>
            <person name="Iovene M."/>
            <person name="Sanseverino W."/>
            <person name="Cavagnaro P."/>
            <person name="Yildiz M."/>
            <person name="Macko-Podgorni A."/>
            <person name="Moranska E."/>
            <person name="Grzebelus E."/>
            <person name="Grzebelus D."/>
            <person name="Ashrafi H."/>
            <person name="Zheng Z."/>
            <person name="Cheng S."/>
            <person name="Spooner D."/>
            <person name="Van Deynze A."/>
            <person name="Simon P."/>
        </authorList>
    </citation>
    <scope>NUCLEOTIDE SEQUENCE</scope>
    <source>
        <tissue evidence="3">Leaf</tissue>
    </source>
</reference>
<name>A0AAF1AIY0_DAUCS</name>
<evidence type="ECO:0000259" key="1">
    <source>
        <dbReference type="Pfam" id="PF00078"/>
    </source>
</evidence>
<evidence type="ECO:0000313" key="3">
    <source>
        <dbReference type="EMBL" id="WOG81795.1"/>
    </source>
</evidence>
<dbReference type="InterPro" id="IPR043502">
    <property type="entry name" value="DNA/RNA_pol_sf"/>
</dbReference>
<dbReference type="PANTHER" id="PTHR46890:SF28">
    <property type="entry name" value="REVERSE TRANSCRIPTASE DOMAIN-CONTAINING PROTEIN"/>
    <property type="match status" value="1"/>
</dbReference>
<protein>
    <recommendedName>
        <fullName evidence="1">Reverse transcriptase domain-containing protein</fullName>
    </recommendedName>
</protein>
<dbReference type="SUPFAM" id="SSF56672">
    <property type="entry name" value="DNA/RNA polymerases"/>
    <property type="match status" value="1"/>
</dbReference>